<feature type="compositionally biased region" description="Acidic residues" evidence="1">
    <location>
        <begin position="1331"/>
        <end position="1341"/>
    </location>
</feature>
<feature type="compositionally biased region" description="Basic and acidic residues" evidence="1">
    <location>
        <begin position="1963"/>
        <end position="1978"/>
    </location>
</feature>
<feature type="domain" description="Microtubule-associated protein 1B/S N-terminal" evidence="2">
    <location>
        <begin position="23"/>
        <end position="214"/>
    </location>
</feature>
<feature type="region of interest" description="Disordered" evidence="1">
    <location>
        <begin position="855"/>
        <end position="900"/>
    </location>
</feature>
<feature type="compositionally biased region" description="Basic and acidic residues" evidence="1">
    <location>
        <begin position="1430"/>
        <end position="1462"/>
    </location>
</feature>
<feature type="compositionally biased region" description="Polar residues" evidence="1">
    <location>
        <begin position="1839"/>
        <end position="1852"/>
    </location>
</feature>
<evidence type="ECO:0000259" key="2">
    <source>
        <dbReference type="Pfam" id="PF23415"/>
    </source>
</evidence>
<feature type="compositionally biased region" description="Low complexity" evidence="1">
    <location>
        <begin position="501"/>
        <end position="512"/>
    </location>
</feature>
<dbReference type="OrthoDB" id="5371837at2759"/>
<feature type="compositionally biased region" description="Basic and acidic residues" evidence="1">
    <location>
        <begin position="1143"/>
        <end position="1153"/>
    </location>
</feature>
<feature type="compositionally biased region" description="Basic and acidic residues" evidence="1">
    <location>
        <begin position="1227"/>
        <end position="1246"/>
    </location>
</feature>
<dbReference type="GO" id="GO:0016358">
    <property type="term" value="P:dendrite development"/>
    <property type="evidence" value="ECO:0007669"/>
    <property type="project" value="TreeGrafter"/>
</dbReference>
<dbReference type="GO" id="GO:0005874">
    <property type="term" value="C:microtubule"/>
    <property type="evidence" value="ECO:0007669"/>
    <property type="project" value="InterPro"/>
</dbReference>
<dbReference type="STRING" id="7574.A0A1S3H6V0"/>
<name>A0A1S3H6V0_LINAN</name>
<dbReference type="GO" id="GO:0031114">
    <property type="term" value="P:regulation of microtubule depolymerization"/>
    <property type="evidence" value="ECO:0007669"/>
    <property type="project" value="TreeGrafter"/>
</dbReference>
<evidence type="ECO:0000256" key="1">
    <source>
        <dbReference type="SAM" id="MobiDB-lite"/>
    </source>
</evidence>
<feature type="region of interest" description="Disordered" evidence="1">
    <location>
        <begin position="1306"/>
        <end position="1511"/>
    </location>
</feature>
<dbReference type="KEGG" id="lak:106152611"/>
<dbReference type="Pfam" id="PF25281">
    <property type="entry name" value="MBL_MAP1B"/>
    <property type="match status" value="1"/>
</dbReference>
<dbReference type="GO" id="GO:0000226">
    <property type="term" value="P:microtubule cytoskeleton organization"/>
    <property type="evidence" value="ECO:0007669"/>
    <property type="project" value="InterPro"/>
</dbReference>
<feature type="region of interest" description="Disordered" evidence="1">
    <location>
        <begin position="1008"/>
        <end position="1029"/>
    </location>
</feature>
<feature type="compositionally biased region" description="Basic and acidic residues" evidence="1">
    <location>
        <begin position="1757"/>
        <end position="1782"/>
    </location>
</feature>
<feature type="compositionally biased region" description="Acidic residues" evidence="1">
    <location>
        <begin position="1416"/>
        <end position="1429"/>
    </location>
</feature>
<accession>A0A1S3H6V0</accession>
<dbReference type="GO" id="GO:0008017">
    <property type="term" value="F:microtubule binding"/>
    <property type="evidence" value="ECO:0007669"/>
    <property type="project" value="InterPro"/>
</dbReference>
<feature type="compositionally biased region" description="Basic and acidic residues" evidence="1">
    <location>
        <begin position="1635"/>
        <end position="1653"/>
    </location>
</feature>
<dbReference type="InParanoid" id="A0A1S3H6V0"/>
<feature type="region of interest" description="Disordered" evidence="1">
    <location>
        <begin position="1579"/>
        <end position="1654"/>
    </location>
</feature>
<dbReference type="Proteomes" id="UP000085678">
    <property type="component" value="Unplaced"/>
</dbReference>
<sequence>MANEGADELAAPNDTVMPTAAAVLLIVGEPATEDHRSLILEKISKGFKSWDIEASGCDINEALRAIATEAPVGKDGLNGEHIVEHQSETLYAQVLVNPQVQTVRNALKKFLLINTLHKHLIYAGHAFQGSGGWILQDDVFSYNNFAHCFREADVENGLKKQSGGTLSIHTFDEGDWSNEHIAKQDFSKLLQIAVNPEGKLTEITGILQFTAYVSYFVKVKLPQDLLQSTEVVGNIRFSKPTLYIFPGCQGDSALFGVSGFNLLINGGYSRKACFWDFTRHLDRIDAMLLTHLGADNLFGVSNVIQRKVAQNVHPEIGFVYFNAVEKSKHSPNGDTLPEADSHKDASLLVNLAEEGIRLVESLKQLGHPPSPCMRNLSDPNITPINLYHKVGHGTLDMYVLNPVQDSKELKDFLHQWNKQTNHFSSAKSAVKVNDKSYHIPLPNMLSICALLVWRPANANESINRILFPGSAPQYKVFEGLERLKHLDVLKHAQCTANSLNVSSKPSSRKVSSAGKLSSRPVSAKPIQKTVVEKTEKKMERKPRDVRSPKVKDKKEKKDAEKSPRKRSPSETPVDSATASKEPTPPVSKEPTPPPSKEPTPPPSKEPTPPPSKEPTPPPFIEPTPELDVMKEGSPAVDEDIVQSGGTTPREESPVPLAGEHGVAHDSEEHVAALQGTSAEEGLLIDTSGISAPAPIDISSSEDKQEVHDEVEEVPFEDITKSSETQAKTEPLEAWPEGQVQEAPAELGSPEPLPDPDKFDATGFEMAAAEVPLVEKEPKPIDRQIADEKDIDTQETEKEAEAFGRSEEKVEEIEEALDSAERAGSVEDEVPILEQQKTDFEKVKVNEEKISEEQAVKLLKNEDLPEAEPVLESSPEDLMEQKEEVAADETVPKEEVMDKVDADEAVAIEEVIDKIAADEAVETVPEEEVMDKVLADEAVPSKEVIDEVAEDEAVPRQEVIDEVAADEAVPKEEVMDKVVADEAVPKEEVIDELAADQAVPKEEVIDEVAADEAVPKEDVMDKVPEDEAVPRQEVIDEVAADEAAPKEEVIDKVAADEAAPKEEVIDEVAADQAVPKEEVIDEVAAEEAVPKEALMDKVAADEAVLEEKVIDKMMVENQLTQKTELEHKDEVVSETLVEEQLEVIETHEKEEKVTEAPAYTQIDEENILQDAVESEKKDEDQDESVEGTETAPTNILATISATSTEKETDEFSGEETADQTSMIQEQGPETKVEENVEKETQREEYMSTERGTVCAEEPEEKEDTDFEKAIAKDAEIAIKAAPVAAALSDGIGSELEERDVQELVKPAVEEHEEKNTEPKEQKEIMADKDVYEETAEDEEKDENDLCKEKDVVPETDKIEVEEERKIQELEKTPAKEHEKKGTEEQEEDLTDKNVYRETEEEDKKDEGDLFQEKEAEPETEMVEEIEEEEREIQALEKPAREEQAKKETESQEKVECAVEKDVYGETAEEEKDVEPKYENVEETGTLPVNTQSEGEKDENSEDIKVPLTSKQDECVLMEESKISRYEEKLEGSMIDEPTDKTPIDLETEENAAQVGGKQIHSAPEPNAHLVDTCEISKKVKEDQFDEEEEKEVVTEDIKSQHTETDETLPPEVEASDDLRAMVESAMDEQDTVPEDDAMKEVEKEEPLEKERVFDEIQIPKNDIEKELAAKSFSAVIDGEMHQQDGIGKDKDDQLEIKGKESEEDEGIADTETPTSPLEGMDPDIEKCQEPADVNETENLPHLNVESRLLEETAVDENDIQKEIPSEKEVTPDIGSEKLTKAELDSEEEDEDTTATAPPVEEISTPGEELPVDKAFLSGPLLSDDLRAMVEQSMGEETSKQKSILQSEVASSSKPDLLSDHMDDERSTAYSHASEKTTDEEFDPLKEWGKPMGLPAPPPPPADESGQGDKAKKPRPASTSKTTHTRAKKPAADSPKDTNPNLKKPKTTTKTTPRTGTPTSNATNGKREKSADNKVTEARRRPMSSTPVTATKTEVRKTITKSTTKHSDRVSSKSRSTPPLGPVTPFYLDLTYVPYHGSPHYCDVDFFRRVRARYYVFSGLHPCPNTLNALLEAKMTWEEKDIPVTIIPTYDTDTLRHWMGMHRDQLGQLKIDVAPSASRCTIQLQDHETSCAAYRLEF</sequence>
<feature type="compositionally biased region" description="Basic and acidic residues" evidence="1">
    <location>
        <begin position="878"/>
        <end position="900"/>
    </location>
</feature>
<feature type="region of interest" description="Disordered" evidence="1">
    <location>
        <begin position="1143"/>
        <end position="1263"/>
    </location>
</feature>
<reference evidence="5" key="1">
    <citation type="submission" date="2025-08" db="UniProtKB">
        <authorList>
            <consortium name="RefSeq"/>
        </authorList>
    </citation>
    <scope>IDENTIFICATION</scope>
    <source>
        <tissue evidence="5">Gonads</tissue>
    </source>
</reference>
<feature type="compositionally biased region" description="Basic and acidic residues" evidence="1">
    <location>
        <begin position="1590"/>
        <end position="1603"/>
    </location>
</feature>
<proteinExistence type="predicted"/>
<dbReference type="GO" id="GO:0007409">
    <property type="term" value="P:axonogenesis"/>
    <property type="evidence" value="ECO:0007669"/>
    <property type="project" value="TreeGrafter"/>
</dbReference>
<feature type="compositionally biased region" description="Basic and acidic residues" evidence="1">
    <location>
        <begin position="1012"/>
        <end position="1029"/>
    </location>
</feature>
<feature type="compositionally biased region" description="Acidic residues" evidence="1">
    <location>
        <begin position="1206"/>
        <end position="1216"/>
    </location>
</feature>
<dbReference type="GO" id="GO:0003779">
    <property type="term" value="F:actin binding"/>
    <property type="evidence" value="ECO:0007669"/>
    <property type="project" value="TreeGrafter"/>
</dbReference>
<organism evidence="4 5">
    <name type="scientific">Lingula anatina</name>
    <name type="common">Brachiopod</name>
    <name type="synonym">Lingula unguis</name>
    <dbReference type="NCBI Taxonomy" id="7574"/>
    <lineage>
        <taxon>Eukaryota</taxon>
        <taxon>Metazoa</taxon>
        <taxon>Spiralia</taxon>
        <taxon>Lophotrochozoa</taxon>
        <taxon>Brachiopoda</taxon>
        <taxon>Linguliformea</taxon>
        <taxon>Lingulata</taxon>
        <taxon>Lingulida</taxon>
        <taxon>Linguloidea</taxon>
        <taxon>Lingulidae</taxon>
        <taxon>Lingula</taxon>
    </lineage>
</organism>
<feature type="compositionally biased region" description="Low complexity" evidence="1">
    <location>
        <begin position="687"/>
        <end position="698"/>
    </location>
</feature>
<dbReference type="Pfam" id="PF23415">
    <property type="entry name" value="MAPB1_N"/>
    <property type="match status" value="1"/>
</dbReference>
<feature type="region of interest" description="Disordered" evidence="1">
    <location>
        <begin position="685"/>
        <end position="832"/>
    </location>
</feature>
<feature type="compositionally biased region" description="Basic and acidic residues" evidence="1">
    <location>
        <begin position="1342"/>
        <end position="1382"/>
    </location>
</feature>
<dbReference type="PANTHER" id="PTHR13843:SF12">
    <property type="entry name" value="ATPASE F1_V1_A1 COMPLEX ALPHA_BETA SUBUNIT NUCLEOTIDE-BINDING DOMAIN-CONTAINING PROTEIN"/>
    <property type="match status" value="1"/>
</dbReference>
<dbReference type="PANTHER" id="PTHR13843">
    <property type="entry name" value="MICROTUBULE-ASSOCIATED PROTEIN"/>
    <property type="match status" value="1"/>
</dbReference>
<feature type="compositionally biased region" description="Basic and acidic residues" evidence="1">
    <location>
        <begin position="530"/>
        <end position="562"/>
    </location>
</feature>
<dbReference type="GO" id="GO:0005829">
    <property type="term" value="C:cytosol"/>
    <property type="evidence" value="ECO:0007669"/>
    <property type="project" value="TreeGrafter"/>
</dbReference>
<feature type="compositionally biased region" description="Basic and acidic residues" evidence="1">
    <location>
        <begin position="1306"/>
        <end position="1330"/>
    </location>
</feature>
<dbReference type="RefSeq" id="XP_013381707.1">
    <property type="nucleotide sequence ID" value="XM_013526253.1"/>
</dbReference>
<feature type="compositionally biased region" description="Polar residues" evidence="1">
    <location>
        <begin position="1189"/>
        <end position="1202"/>
    </location>
</feature>
<feature type="compositionally biased region" description="Basic and acidic residues" evidence="1">
    <location>
        <begin position="772"/>
        <end position="807"/>
    </location>
</feature>
<dbReference type="GO" id="GO:0045202">
    <property type="term" value="C:synapse"/>
    <property type="evidence" value="ECO:0007669"/>
    <property type="project" value="TreeGrafter"/>
</dbReference>
<feature type="domain" description="Microtubule-associated protein 1A/B/S-like MBL-like" evidence="3">
    <location>
        <begin position="222"/>
        <end position="500"/>
    </location>
</feature>
<evidence type="ECO:0000313" key="4">
    <source>
        <dbReference type="Proteomes" id="UP000085678"/>
    </source>
</evidence>
<feature type="compositionally biased region" description="Basic and acidic residues" evidence="1">
    <location>
        <begin position="1403"/>
        <end position="1415"/>
    </location>
</feature>
<evidence type="ECO:0000259" key="3">
    <source>
        <dbReference type="Pfam" id="PF25281"/>
    </source>
</evidence>
<feature type="compositionally biased region" description="Polar residues" evidence="1">
    <location>
        <begin position="1981"/>
        <end position="1990"/>
    </location>
</feature>
<feature type="compositionally biased region" description="Basic and acidic residues" evidence="1">
    <location>
        <begin position="1677"/>
        <end position="1699"/>
    </location>
</feature>
<dbReference type="GO" id="GO:0030425">
    <property type="term" value="C:dendrite"/>
    <property type="evidence" value="ECO:0007669"/>
    <property type="project" value="TreeGrafter"/>
</dbReference>
<dbReference type="OMA" id="HDHRSPE"/>
<dbReference type="GeneID" id="106152611"/>
<feature type="compositionally biased region" description="Acidic residues" evidence="1">
    <location>
        <begin position="808"/>
        <end position="817"/>
    </location>
</feature>
<dbReference type="GO" id="GO:0005875">
    <property type="term" value="C:microtubule associated complex"/>
    <property type="evidence" value="ECO:0007669"/>
    <property type="project" value="TreeGrafter"/>
</dbReference>
<gene>
    <name evidence="5" type="primary">LOC106152611</name>
</gene>
<feature type="compositionally biased region" description="Polar residues" evidence="1">
    <location>
        <begin position="569"/>
        <end position="578"/>
    </location>
</feature>
<feature type="region of interest" description="Disordered" evidence="1">
    <location>
        <begin position="499"/>
        <end position="667"/>
    </location>
</feature>
<evidence type="ECO:0000313" key="5">
    <source>
        <dbReference type="RefSeq" id="XP_013381707.1"/>
    </source>
</evidence>
<feature type="compositionally biased region" description="Pro residues" evidence="1">
    <location>
        <begin position="582"/>
        <end position="621"/>
    </location>
</feature>
<dbReference type="GO" id="GO:0043025">
    <property type="term" value="C:neuronal cell body"/>
    <property type="evidence" value="ECO:0007669"/>
    <property type="project" value="TreeGrafter"/>
</dbReference>
<feature type="compositionally biased region" description="Low complexity" evidence="1">
    <location>
        <begin position="1935"/>
        <end position="1961"/>
    </location>
</feature>
<dbReference type="InterPro" id="IPR026074">
    <property type="entry name" value="MAP1"/>
</dbReference>
<dbReference type="InterPro" id="IPR056617">
    <property type="entry name" value="MAP1B/S_N"/>
</dbReference>
<keyword evidence="4" id="KW-1185">Reference proteome</keyword>
<feature type="compositionally biased region" description="Acidic residues" evidence="1">
    <location>
        <begin position="1624"/>
        <end position="1634"/>
    </location>
</feature>
<feature type="compositionally biased region" description="Basic and acidic residues" evidence="1">
    <location>
        <begin position="1855"/>
        <end position="1887"/>
    </location>
</feature>
<dbReference type="InterPro" id="IPR057480">
    <property type="entry name" value="MAP1A/B/S-like_MBL"/>
</dbReference>
<feature type="region of interest" description="Disordered" evidence="1">
    <location>
        <begin position="1675"/>
        <end position="2018"/>
    </location>
</feature>
<protein>
    <submittedName>
        <fullName evidence="5">Microtubule-associated protein futsch</fullName>
    </submittedName>
</protein>